<dbReference type="Gene3D" id="2.130.10.10">
    <property type="entry name" value="YVTN repeat-like/Quinoprotein amine dehydrogenase"/>
    <property type="match status" value="1"/>
</dbReference>
<dbReference type="PANTHER" id="PTHR30344:SF1">
    <property type="entry name" value="6-PHOSPHOGLUCONOLACTONASE"/>
    <property type="match status" value="1"/>
</dbReference>
<sequence length="359" mass="39130">MPTRRPCFAYVGSRTSRERNGHGKGLTVARIDPRTGDWTEIQVLDDLVNPSFLCLGPEGKCLYTVHGDSSEVSAFRRDPETGRLTFLNRQSTKGKNPVHLSFDASKSFLVVANYATGSVVTLPVASDGTLGEVLDLIELPGEPGPHKIEQKGSHPHEVMFDPGRRFLFVPDKGLDRIFVLTVDPAFGKLAFNATPSIQTREGAGPRHIVFHPTQPFAYVVNELDSTVATYAWDRERGELHPIEVVPATPSEFVGNNRSAEIAISASGQHVYVSNRGHDSIGLFAIDSSSGRLSPVAWTSTDGRGPRFFASDLSEDHFYAANELTDSIVELRRTRASGMLVQTGRVIESGTPVCILFAPA</sequence>
<dbReference type="PANTHER" id="PTHR30344">
    <property type="entry name" value="6-PHOSPHOGLUCONOLACTONASE-RELATED"/>
    <property type="match status" value="1"/>
</dbReference>
<comment type="similarity">
    <text evidence="1">Belongs to the cycloisomerase 2 family.</text>
</comment>
<evidence type="ECO:0000256" key="2">
    <source>
        <dbReference type="ARBA" id="ARBA00022526"/>
    </source>
</evidence>
<organism evidence="3 4">
    <name type="scientific">Aliidongia dinghuensis</name>
    <dbReference type="NCBI Taxonomy" id="1867774"/>
    <lineage>
        <taxon>Bacteria</taxon>
        <taxon>Pseudomonadati</taxon>
        <taxon>Pseudomonadota</taxon>
        <taxon>Alphaproteobacteria</taxon>
        <taxon>Rhodospirillales</taxon>
        <taxon>Dongiaceae</taxon>
        <taxon>Aliidongia</taxon>
    </lineage>
</organism>
<evidence type="ECO:0000313" key="3">
    <source>
        <dbReference type="EMBL" id="GGF00499.1"/>
    </source>
</evidence>
<gene>
    <name evidence="3" type="ORF">GCM10011611_02620</name>
</gene>
<dbReference type="GO" id="GO:0006006">
    <property type="term" value="P:glucose metabolic process"/>
    <property type="evidence" value="ECO:0007669"/>
    <property type="project" value="UniProtKB-KW"/>
</dbReference>
<dbReference type="Pfam" id="PF10282">
    <property type="entry name" value="Lactonase"/>
    <property type="match status" value="1"/>
</dbReference>
<dbReference type="SUPFAM" id="SSF51004">
    <property type="entry name" value="C-terminal (heme d1) domain of cytochrome cd1-nitrite reductase"/>
    <property type="match status" value="1"/>
</dbReference>
<evidence type="ECO:0000256" key="1">
    <source>
        <dbReference type="ARBA" id="ARBA00005564"/>
    </source>
</evidence>
<proteinExistence type="inferred from homology"/>
<dbReference type="EMBL" id="BMJQ01000001">
    <property type="protein sequence ID" value="GGF00499.1"/>
    <property type="molecule type" value="Genomic_DNA"/>
</dbReference>
<evidence type="ECO:0008006" key="5">
    <source>
        <dbReference type="Google" id="ProtNLM"/>
    </source>
</evidence>
<comment type="caution">
    <text evidence="3">The sequence shown here is derived from an EMBL/GenBank/DDBJ whole genome shotgun (WGS) entry which is preliminary data.</text>
</comment>
<protein>
    <recommendedName>
        <fullName evidence="5">Lactonase family protein</fullName>
    </recommendedName>
</protein>
<keyword evidence="4" id="KW-1185">Reference proteome</keyword>
<name>A0A8J2YQE3_9PROT</name>
<reference evidence="3" key="1">
    <citation type="journal article" date="2014" name="Int. J. Syst. Evol. Microbiol.">
        <title>Complete genome sequence of Corynebacterium casei LMG S-19264T (=DSM 44701T), isolated from a smear-ripened cheese.</title>
        <authorList>
            <consortium name="US DOE Joint Genome Institute (JGI-PGF)"/>
            <person name="Walter F."/>
            <person name="Albersmeier A."/>
            <person name="Kalinowski J."/>
            <person name="Ruckert C."/>
        </authorList>
    </citation>
    <scope>NUCLEOTIDE SEQUENCE</scope>
    <source>
        <strain evidence="3">CGMCC 1.15725</strain>
    </source>
</reference>
<accession>A0A8J2YQE3</accession>
<keyword evidence="2" id="KW-0119">Carbohydrate metabolism</keyword>
<dbReference type="Proteomes" id="UP000646365">
    <property type="component" value="Unassembled WGS sequence"/>
</dbReference>
<dbReference type="GO" id="GO:0017057">
    <property type="term" value="F:6-phosphogluconolactonase activity"/>
    <property type="evidence" value="ECO:0007669"/>
    <property type="project" value="TreeGrafter"/>
</dbReference>
<evidence type="ECO:0000313" key="4">
    <source>
        <dbReference type="Proteomes" id="UP000646365"/>
    </source>
</evidence>
<keyword evidence="2" id="KW-0313">Glucose metabolism</keyword>
<reference evidence="3" key="2">
    <citation type="submission" date="2020-09" db="EMBL/GenBank/DDBJ databases">
        <authorList>
            <person name="Sun Q."/>
            <person name="Zhou Y."/>
        </authorList>
    </citation>
    <scope>NUCLEOTIDE SEQUENCE</scope>
    <source>
        <strain evidence="3">CGMCC 1.15725</strain>
    </source>
</reference>
<dbReference type="InterPro" id="IPR019405">
    <property type="entry name" value="Lactonase_7-beta_prop"/>
</dbReference>
<dbReference type="AlphaFoldDB" id="A0A8J2YQE3"/>
<dbReference type="InterPro" id="IPR011048">
    <property type="entry name" value="Haem_d1_sf"/>
</dbReference>
<dbReference type="InterPro" id="IPR015943">
    <property type="entry name" value="WD40/YVTN_repeat-like_dom_sf"/>
</dbReference>
<dbReference type="InterPro" id="IPR050282">
    <property type="entry name" value="Cycloisomerase_2"/>
</dbReference>